<name>A0AAD7JUT2_9AGAR</name>
<dbReference type="EMBL" id="JARKIB010000014">
    <property type="protein sequence ID" value="KAJ7772214.1"/>
    <property type="molecule type" value="Genomic_DNA"/>
</dbReference>
<proteinExistence type="predicted"/>
<keyword evidence="3" id="KW-0862">Zinc</keyword>
<evidence type="ECO:0000256" key="4">
    <source>
        <dbReference type="PROSITE-ProRule" id="PRU00134"/>
    </source>
</evidence>
<feature type="domain" description="MYND-type" evidence="5">
    <location>
        <begin position="432"/>
        <end position="473"/>
    </location>
</feature>
<gene>
    <name evidence="6" type="ORF">B0H16DRAFT_1512684</name>
</gene>
<sequence>MDIHPSLLNRNTSKLRSSLRPVASAALNGSVPDLVKLCNIVKSLPEDQAIGLLPVFYTHLDPSLVPSPAMVDDVIATSTELPSIECAVKSLRALATLTDRMSFPLETSVDLWPRLWRWVDFIHTYWPYLPGFNPSEQRLIRPGHTSLILKLAVYKPIRDVIYSSPRLRRLIAGAWASMLHYDVPDGPTAPRASLEELTLHLFALSNKIEEPQNFEEILDAFGGNHHDLAATLIKHISRAVAQSRSHTAAGTLNGVLMFLQPMMIFSIYPDFTSALVSCGIVSSLVSSLKIKEMDPMIAGVQHRVTEMALPLLIHFIESCPGFTGVEEALRAGLLAHLIRFSEDLVHPRERGVHRHLVQMFRKLLPSALVSYNVVVVAKKLMPALERAAGSEKFLRCAIYAEWNGFKTLVGDRVEVLDAWEASGRESLLACDNLKCGEIADKQQFQCCAACESAVYCSPDCQRADWDAGHREFCPSLQATHLQFDQLGLTTRDRVFMRLVLHSDFRRLQPLISRHTTMFILKHPSTPFYTHFDYTGADAGEIQVLPRTDLLPAEGLTPQRIKGHWDRLARSGARMELHVMRILVGKVTLRIVFPLRTTSTRLVLGLRQIGLNRSALVESQVEALLAVLIPAAEKDGRQIH</sequence>
<dbReference type="InterPro" id="IPR002893">
    <property type="entry name" value="Znf_MYND"/>
</dbReference>
<evidence type="ECO:0000256" key="2">
    <source>
        <dbReference type="ARBA" id="ARBA00022771"/>
    </source>
</evidence>
<keyword evidence="7" id="KW-1185">Reference proteome</keyword>
<dbReference type="GO" id="GO:0008270">
    <property type="term" value="F:zinc ion binding"/>
    <property type="evidence" value="ECO:0007669"/>
    <property type="project" value="UniProtKB-KW"/>
</dbReference>
<evidence type="ECO:0000313" key="7">
    <source>
        <dbReference type="Proteomes" id="UP001215598"/>
    </source>
</evidence>
<evidence type="ECO:0000259" key="5">
    <source>
        <dbReference type="PROSITE" id="PS50865"/>
    </source>
</evidence>
<evidence type="ECO:0000313" key="6">
    <source>
        <dbReference type="EMBL" id="KAJ7772214.1"/>
    </source>
</evidence>
<dbReference type="SUPFAM" id="SSF144232">
    <property type="entry name" value="HIT/MYND zinc finger-like"/>
    <property type="match status" value="1"/>
</dbReference>
<keyword evidence="1" id="KW-0479">Metal-binding</keyword>
<organism evidence="6 7">
    <name type="scientific">Mycena metata</name>
    <dbReference type="NCBI Taxonomy" id="1033252"/>
    <lineage>
        <taxon>Eukaryota</taxon>
        <taxon>Fungi</taxon>
        <taxon>Dikarya</taxon>
        <taxon>Basidiomycota</taxon>
        <taxon>Agaricomycotina</taxon>
        <taxon>Agaricomycetes</taxon>
        <taxon>Agaricomycetidae</taxon>
        <taxon>Agaricales</taxon>
        <taxon>Marasmiineae</taxon>
        <taxon>Mycenaceae</taxon>
        <taxon>Mycena</taxon>
    </lineage>
</organism>
<accession>A0AAD7JUT2</accession>
<reference evidence="6" key="1">
    <citation type="submission" date="2023-03" db="EMBL/GenBank/DDBJ databases">
        <title>Massive genome expansion in bonnet fungi (Mycena s.s.) driven by repeated elements and novel gene families across ecological guilds.</title>
        <authorList>
            <consortium name="Lawrence Berkeley National Laboratory"/>
            <person name="Harder C.B."/>
            <person name="Miyauchi S."/>
            <person name="Viragh M."/>
            <person name="Kuo A."/>
            <person name="Thoen E."/>
            <person name="Andreopoulos B."/>
            <person name="Lu D."/>
            <person name="Skrede I."/>
            <person name="Drula E."/>
            <person name="Henrissat B."/>
            <person name="Morin E."/>
            <person name="Kohler A."/>
            <person name="Barry K."/>
            <person name="LaButti K."/>
            <person name="Morin E."/>
            <person name="Salamov A."/>
            <person name="Lipzen A."/>
            <person name="Mereny Z."/>
            <person name="Hegedus B."/>
            <person name="Baldrian P."/>
            <person name="Stursova M."/>
            <person name="Weitz H."/>
            <person name="Taylor A."/>
            <person name="Grigoriev I.V."/>
            <person name="Nagy L.G."/>
            <person name="Martin F."/>
            <person name="Kauserud H."/>
        </authorList>
    </citation>
    <scope>NUCLEOTIDE SEQUENCE</scope>
    <source>
        <strain evidence="6">CBHHK182m</strain>
    </source>
</reference>
<keyword evidence="2 4" id="KW-0863">Zinc-finger</keyword>
<protein>
    <recommendedName>
        <fullName evidence="5">MYND-type domain-containing protein</fullName>
    </recommendedName>
</protein>
<dbReference type="AlphaFoldDB" id="A0AAD7JUT2"/>
<comment type="caution">
    <text evidence="6">The sequence shown here is derived from an EMBL/GenBank/DDBJ whole genome shotgun (WGS) entry which is preliminary data.</text>
</comment>
<evidence type="ECO:0000256" key="3">
    <source>
        <dbReference type="ARBA" id="ARBA00022833"/>
    </source>
</evidence>
<dbReference type="Proteomes" id="UP001215598">
    <property type="component" value="Unassembled WGS sequence"/>
</dbReference>
<dbReference type="PROSITE" id="PS50865">
    <property type="entry name" value="ZF_MYND_2"/>
    <property type="match status" value="1"/>
</dbReference>
<dbReference type="Gene3D" id="6.10.140.2220">
    <property type="match status" value="1"/>
</dbReference>
<evidence type="ECO:0000256" key="1">
    <source>
        <dbReference type="ARBA" id="ARBA00022723"/>
    </source>
</evidence>
<dbReference type="Pfam" id="PF01753">
    <property type="entry name" value="zf-MYND"/>
    <property type="match status" value="1"/>
</dbReference>